<feature type="transmembrane region" description="Helical" evidence="1">
    <location>
        <begin position="184"/>
        <end position="203"/>
    </location>
</feature>
<feature type="transmembrane region" description="Helical" evidence="1">
    <location>
        <begin position="54"/>
        <end position="71"/>
    </location>
</feature>
<proteinExistence type="predicted"/>
<dbReference type="EMBL" id="WHVB01000010">
    <property type="protein sequence ID" value="KAF8479225.1"/>
    <property type="molecule type" value="Genomic_DNA"/>
</dbReference>
<accession>A0A9P5T818</accession>
<evidence type="ECO:0000313" key="2">
    <source>
        <dbReference type="EMBL" id="KAF8479225.1"/>
    </source>
</evidence>
<organism evidence="2 3">
    <name type="scientific">Russula ochroleuca</name>
    <dbReference type="NCBI Taxonomy" id="152965"/>
    <lineage>
        <taxon>Eukaryota</taxon>
        <taxon>Fungi</taxon>
        <taxon>Dikarya</taxon>
        <taxon>Basidiomycota</taxon>
        <taxon>Agaricomycotina</taxon>
        <taxon>Agaricomycetes</taxon>
        <taxon>Russulales</taxon>
        <taxon>Russulaceae</taxon>
        <taxon>Russula</taxon>
    </lineage>
</organism>
<name>A0A9P5T818_9AGAM</name>
<evidence type="ECO:0000256" key="1">
    <source>
        <dbReference type="SAM" id="Phobius"/>
    </source>
</evidence>
<feature type="transmembrane region" description="Helical" evidence="1">
    <location>
        <begin position="215"/>
        <end position="238"/>
    </location>
</feature>
<dbReference type="OrthoDB" id="72269at2759"/>
<keyword evidence="1" id="KW-1133">Transmembrane helix</keyword>
<sequence length="338" mass="36379">MSTLVLRTLLPAILFTSLAFGANYFLLGHLVKSGGAALLSSQCPPNPGPYSVRYVGIGSIDGLLCILVAFFQSSFDPTTFPFAADFLASWSGPVALTFIEAARSGRSTVLAFPAVLGLFYQTRGAGFTFPLFWLALILSGHTRLDRGSARIDQARAEAALFAVLGGFVLPSVLMLILQDPVVTAAWQFFPAWMWALQATHLFIRPSSRHHTSGYWTVQATFIFTFITSAISHVAAIGATQDLGLLRDLYVPPIAPPDPATTTLQLATHVFLQWDAIFTLGSSLFGTLWFAGNTKEAALIALWDVIATVVVGPGAAVSGVLLWREWTLNGAPEDVSKKE</sequence>
<feature type="transmembrane region" description="Helical" evidence="1">
    <location>
        <begin position="297"/>
        <end position="322"/>
    </location>
</feature>
<keyword evidence="1" id="KW-0812">Transmembrane</keyword>
<dbReference type="Proteomes" id="UP000759537">
    <property type="component" value="Unassembled WGS sequence"/>
</dbReference>
<gene>
    <name evidence="2" type="ORF">DFH94DRAFT_845528</name>
</gene>
<feature type="transmembrane region" description="Helical" evidence="1">
    <location>
        <begin position="158"/>
        <end position="178"/>
    </location>
</feature>
<keyword evidence="1" id="KW-0472">Membrane</keyword>
<dbReference type="AlphaFoldDB" id="A0A9P5T818"/>
<evidence type="ECO:0000313" key="3">
    <source>
        <dbReference type="Proteomes" id="UP000759537"/>
    </source>
</evidence>
<reference evidence="2" key="1">
    <citation type="submission" date="2019-10" db="EMBL/GenBank/DDBJ databases">
        <authorList>
            <consortium name="DOE Joint Genome Institute"/>
            <person name="Kuo A."/>
            <person name="Miyauchi S."/>
            <person name="Kiss E."/>
            <person name="Drula E."/>
            <person name="Kohler A."/>
            <person name="Sanchez-Garcia M."/>
            <person name="Andreopoulos B."/>
            <person name="Barry K.W."/>
            <person name="Bonito G."/>
            <person name="Buee M."/>
            <person name="Carver A."/>
            <person name="Chen C."/>
            <person name="Cichocki N."/>
            <person name="Clum A."/>
            <person name="Culley D."/>
            <person name="Crous P.W."/>
            <person name="Fauchery L."/>
            <person name="Girlanda M."/>
            <person name="Hayes R."/>
            <person name="Keri Z."/>
            <person name="LaButti K."/>
            <person name="Lipzen A."/>
            <person name="Lombard V."/>
            <person name="Magnuson J."/>
            <person name="Maillard F."/>
            <person name="Morin E."/>
            <person name="Murat C."/>
            <person name="Nolan M."/>
            <person name="Ohm R."/>
            <person name="Pangilinan J."/>
            <person name="Pereira M."/>
            <person name="Perotto S."/>
            <person name="Peter M."/>
            <person name="Riley R."/>
            <person name="Sitrit Y."/>
            <person name="Stielow B."/>
            <person name="Szollosi G."/>
            <person name="Zifcakova L."/>
            <person name="Stursova M."/>
            <person name="Spatafora J.W."/>
            <person name="Tedersoo L."/>
            <person name="Vaario L.-M."/>
            <person name="Yamada A."/>
            <person name="Yan M."/>
            <person name="Wang P."/>
            <person name="Xu J."/>
            <person name="Bruns T."/>
            <person name="Baldrian P."/>
            <person name="Vilgalys R."/>
            <person name="Henrissat B."/>
            <person name="Grigoriev I.V."/>
            <person name="Hibbett D."/>
            <person name="Nagy L.G."/>
            <person name="Martin F.M."/>
        </authorList>
    </citation>
    <scope>NUCLEOTIDE SEQUENCE</scope>
    <source>
        <strain evidence="2">Prilba</strain>
    </source>
</reference>
<feature type="transmembrane region" description="Helical" evidence="1">
    <location>
        <begin position="119"/>
        <end position="138"/>
    </location>
</feature>
<feature type="transmembrane region" description="Helical" evidence="1">
    <location>
        <begin position="270"/>
        <end position="290"/>
    </location>
</feature>
<feature type="transmembrane region" description="Helical" evidence="1">
    <location>
        <begin position="78"/>
        <end position="99"/>
    </location>
</feature>
<reference evidence="2" key="2">
    <citation type="journal article" date="2020" name="Nat. Commun.">
        <title>Large-scale genome sequencing of mycorrhizal fungi provides insights into the early evolution of symbiotic traits.</title>
        <authorList>
            <person name="Miyauchi S."/>
            <person name="Kiss E."/>
            <person name="Kuo A."/>
            <person name="Drula E."/>
            <person name="Kohler A."/>
            <person name="Sanchez-Garcia M."/>
            <person name="Morin E."/>
            <person name="Andreopoulos B."/>
            <person name="Barry K.W."/>
            <person name="Bonito G."/>
            <person name="Buee M."/>
            <person name="Carver A."/>
            <person name="Chen C."/>
            <person name="Cichocki N."/>
            <person name="Clum A."/>
            <person name="Culley D."/>
            <person name="Crous P.W."/>
            <person name="Fauchery L."/>
            <person name="Girlanda M."/>
            <person name="Hayes R.D."/>
            <person name="Keri Z."/>
            <person name="LaButti K."/>
            <person name="Lipzen A."/>
            <person name="Lombard V."/>
            <person name="Magnuson J."/>
            <person name="Maillard F."/>
            <person name="Murat C."/>
            <person name="Nolan M."/>
            <person name="Ohm R.A."/>
            <person name="Pangilinan J."/>
            <person name="Pereira M.F."/>
            <person name="Perotto S."/>
            <person name="Peter M."/>
            <person name="Pfister S."/>
            <person name="Riley R."/>
            <person name="Sitrit Y."/>
            <person name="Stielow J.B."/>
            <person name="Szollosi G."/>
            <person name="Zifcakova L."/>
            <person name="Stursova M."/>
            <person name="Spatafora J.W."/>
            <person name="Tedersoo L."/>
            <person name="Vaario L.M."/>
            <person name="Yamada A."/>
            <person name="Yan M."/>
            <person name="Wang P."/>
            <person name="Xu J."/>
            <person name="Bruns T."/>
            <person name="Baldrian P."/>
            <person name="Vilgalys R."/>
            <person name="Dunand C."/>
            <person name="Henrissat B."/>
            <person name="Grigoriev I.V."/>
            <person name="Hibbett D."/>
            <person name="Nagy L.G."/>
            <person name="Martin F.M."/>
        </authorList>
    </citation>
    <scope>NUCLEOTIDE SEQUENCE</scope>
    <source>
        <strain evidence="2">Prilba</strain>
    </source>
</reference>
<protein>
    <submittedName>
        <fullName evidence="2">Uncharacterized protein</fullName>
    </submittedName>
</protein>
<keyword evidence="3" id="KW-1185">Reference proteome</keyword>
<comment type="caution">
    <text evidence="2">The sequence shown here is derived from an EMBL/GenBank/DDBJ whole genome shotgun (WGS) entry which is preliminary data.</text>
</comment>